<organism evidence="2 3">
    <name type="scientific">Thalassospira marina</name>
    <dbReference type="NCBI Taxonomy" id="2048283"/>
    <lineage>
        <taxon>Bacteria</taxon>
        <taxon>Pseudomonadati</taxon>
        <taxon>Pseudomonadota</taxon>
        <taxon>Alphaproteobacteria</taxon>
        <taxon>Rhodospirillales</taxon>
        <taxon>Thalassospiraceae</taxon>
        <taxon>Thalassospira</taxon>
    </lineage>
</organism>
<accession>A0A2N3KRJ4</accession>
<proteinExistence type="predicted"/>
<evidence type="ECO:0000313" key="3">
    <source>
        <dbReference type="Proteomes" id="UP000233597"/>
    </source>
</evidence>
<sequence>MTAIITPNDDLLISAYLDDELDAHTREKLETRLEHDAALRERLEIMALQADELEAGPSDEVVPAQLQNRINAILDAGFGVNSTSDAGPNDAFITGEKFVFPKSTPMDGEKSYQQRHELALRNYLNNREQAQKAATDTTNSDMMADNAAENTASVSASRASGPSSSRALVRQGETGLSPINDVTGKNDGKQAISTVKGSNDDAGHYRNPPPVLARWWAGAGVAAALALAFCAGGWYEHNNLQIEPVIAANGTDTKVDNAGLDMLINETLETTQSGQIKHAALATNSEKIGKTSIEPLRTFQLQGRFCREYRADIDLGQDKPITFFGRACRDPKEGWQTVYRLFPGSAIDLGPEPLAAHQNL</sequence>
<evidence type="ECO:0000256" key="1">
    <source>
        <dbReference type="SAM" id="MobiDB-lite"/>
    </source>
</evidence>
<dbReference type="Proteomes" id="UP000233597">
    <property type="component" value="Unassembled WGS sequence"/>
</dbReference>
<dbReference type="AlphaFoldDB" id="A0A2N3KRJ4"/>
<name>A0A2N3KRJ4_9PROT</name>
<dbReference type="EMBL" id="NWTK01000010">
    <property type="protein sequence ID" value="PKR53165.1"/>
    <property type="molecule type" value="Genomic_DNA"/>
</dbReference>
<feature type="region of interest" description="Disordered" evidence="1">
    <location>
        <begin position="149"/>
        <end position="188"/>
    </location>
</feature>
<dbReference type="RefSeq" id="WP_101268320.1">
    <property type="nucleotide sequence ID" value="NZ_NWTK01000010.1"/>
</dbReference>
<comment type="caution">
    <text evidence="2">The sequence shown here is derived from an EMBL/GenBank/DDBJ whole genome shotgun (WGS) entry which is preliminary data.</text>
</comment>
<feature type="compositionally biased region" description="Low complexity" evidence="1">
    <location>
        <begin position="152"/>
        <end position="167"/>
    </location>
</feature>
<evidence type="ECO:0008006" key="4">
    <source>
        <dbReference type="Google" id="ProtNLM"/>
    </source>
</evidence>
<dbReference type="OrthoDB" id="7337297at2"/>
<protein>
    <recommendedName>
        <fullName evidence="4">Surface antigen domain-containing protein</fullName>
    </recommendedName>
</protein>
<evidence type="ECO:0000313" key="2">
    <source>
        <dbReference type="EMBL" id="PKR53165.1"/>
    </source>
</evidence>
<gene>
    <name evidence="2" type="ORF">COO20_15975</name>
</gene>
<reference evidence="2 3" key="1">
    <citation type="submission" date="2017-09" db="EMBL/GenBank/DDBJ databases">
        <title>Biodiversity and function of Thalassospira species in the particle-attached aromatic-hydrocarbon-degrading consortia from the surface seawater of the South China Sea.</title>
        <authorList>
            <person name="Dong C."/>
            <person name="Liu R."/>
            <person name="Shao Z."/>
        </authorList>
    </citation>
    <scope>NUCLEOTIDE SEQUENCE [LARGE SCALE GENOMIC DNA]</scope>
    <source>
        <strain evidence="2 3">CSC1P2</strain>
    </source>
</reference>